<dbReference type="GO" id="GO:0015074">
    <property type="term" value="P:DNA integration"/>
    <property type="evidence" value="ECO:0007669"/>
    <property type="project" value="InterPro"/>
</dbReference>
<evidence type="ECO:0000256" key="1">
    <source>
        <dbReference type="ARBA" id="ARBA00023172"/>
    </source>
</evidence>
<gene>
    <name evidence="3" type="ORF">BDN71DRAFT_1435024</name>
</gene>
<dbReference type="SUPFAM" id="SSF56349">
    <property type="entry name" value="DNA breaking-rejoining enzymes"/>
    <property type="match status" value="1"/>
</dbReference>
<dbReference type="GO" id="GO:0006310">
    <property type="term" value="P:DNA recombination"/>
    <property type="evidence" value="ECO:0007669"/>
    <property type="project" value="UniProtKB-KW"/>
</dbReference>
<accession>A0A9P6DAR8</accession>
<keyword evidence="4" id="KW-1185">Reference proteome</keyword>
<dbReference type="AlphaFoldDB" id="A0A9P6DAR8"/>
<organism evidence="3 4">
    <name type="scientific">Pleurotus eryngii</name>
    <name type="common">Boletus of the steppes</name>
    <dbReference type="NCBI Taxonomy" id="5323"/>
    <lineage>
        <taxon>Eukaryota</taxon>
        <taxon>Fungi</taxon>
        <taxon>Dikarya</taxon>
        <taxon>Basidiomycota</taxon>
        <taxon>Agaricomycotina</taxon>
        <taxon>Agaricomycetes</taxon>
        <taxon>Agaricomycetidae</taxon>
        <taxon>Agaricales</taxon>
        <taxon>Pleurotineae</taxon>
        <taxon>Pleurotaceae</taxon>
        <taxon>Pleurotus</taxon>
    </lineage>
</organism>
<dbReference type="InterPro" id="IPR013762">
    <property type="entry name" value="Integrase-like_cat_sf"/>
</dbReference>
<feature type="region of interest" description="Disordered" evidence="2">
    <location>
        <begin position="1"/>
        <end position="47"/>
    </location>
</feature>
<feature type="compositionally biased region" description="Polar residues" evidence="2">
    <location>
        <begin position="28"/>
        <end position="47"/>
    </location>
</feature>
<name>A0A9P6DAR8_PLEER</name>
<evidence type="ECO:0000256" key="2">
    <source>
        <dbReference type="SAM" id="MobiDB-lite"/>
    </source>
</evidence>
<evidence type="ECO:0000313" key="4">
    <source>
        <dbReference type="Proteomes" id="UP000807025"/>
    </source>
</evidence>
<evidence type="ECO:0000313" key="3">
    <source>
        <dbReference type="EMBL" id="KAF9489984.1"/>
    </source>
</evidence>
<dbReference type="GO" id="GO:0003677">
    <property type="term" value="F:DNA binding"/>
    <property type="evidence" value="ECO:0007669"/>
    <property type="project" value="InterPro"/>
</dbReference>
<reference evidence="3" key="1">
    <citation type="submission" date="2020-11" db="EMBL/GenBank/DDBJ databases">
        <authorList>
            <consortium name="DOE Joint Genome Institute"/>
            <person name="Ahrendt S."/>
            <person name="Riley R."/>
            <person name="Andreopoulos W."/>
            <person name="Labutti K."/>
            <person name="Pangilinan J."/>
            <person name="Ruiz-Duenas F.J."/>
            <person name="Barrasa J.M."/>
            <person name="Sanchez-Garcia M."/>
            <person name="Camarero S."/>
            <person name="Miyauchi S."/>
            <person name="Serrano A."/>
            <person name="Linde D."/>
            <person name="Babiker R."/>
            <person name="Drula E."/>
            <person name="Ayuso-Fernandez I."/>
            <person name="Pacheco R."/>
            <person name="Padilla G."/>
            <person name="Ferreira P."/>
            <person name="Barriuso J."/>
            <person name="Kellner H."/>
            <person name="Castanera R."/>
            <person name="Alfaro M."/>
            <person name="Ramirez L."/>
            <person name="Pisabarro A.G."/>
            <person name="Kuo A."/>
            <person name="Tritt A."/>
            <person name="Lipzen A."/>
            <person name="He G."/>
            <person name="Yan M."/>
            <person name="Ng V."/>
            <person name="Cullen D."/>
            <person name="Martin F."/>
            <person name="Rosso M.-N."/>
            <person name="Henrissat B."/>
            <person name="Hibbett D."/>
            <person name="Martinez A.T."/>
            <person name="Grigoriev I.V."/>
        </authorList>
    </citation>
    <scope>NUCLEOTIDE SEQUENCE</scope>
    <source>
        <strain evidence="3">ATCC 90797</strain>
    </source>
</reference>
<sequence length="510" mass="58481">MARASNKPPDALPRIPSKKKTPSKTKDATQNAQLMTPAQDTPGPSTNSLLAQTVLTTDQWVLLCQGDFWKLNEGKQKWEGNPVFQSDFKVYFESLKNRQKRTATVVQALPMLPADMKVLMDYLDTSEASKNIAEELINFKYGDVRMCQESAAGHSYRIPFQKSMPEIDCYTHFVNWIQYLEFQLQRPIDASDYVFPTIASTGKLKFGEPLSRAGFESIMEQIVDNSGIMIGRNGKFTTHCFRRGGAQYHFMWAEHKWSLKAVKWWGGWSSGEEVNTIMRYLLDGPFVTEDQREYPDRMLTEQTPRRSKGRYSPCGTPQVLQPLPSLFQQLQSAQEAIPQTPQRIQAGYFPYEPPTQLQPLLSLFPHLELDQDDVANAPMEMLAPQRSAADICDTYIQPTPPFHAITPRIPKTSTMDDVIKYWTKGHPPQGLPGPLCDWPEQFERKAWASEAVKFSQIKILYEEYMRLGGSKEAFDKEYPNLWTRYTVLLKAVRVARERRGDTKSRRRGKR</sequence>
<dbReference type="InterPro" id="IPR011010">
    <property type="entry name" value="DNA_brk_join_enz"/>
</dbReference>
<protein>
    <submittedName>
        <fullName evidence="3">Uncharacterized protein</fullName>
    </submittedName>
</protein>
<dbReference type="Proteomes" id="UP000807025">
    <property type="component" value="Unassembled WGS sequence"/>
</dbReference>
<keyword evidence="1" id="KW-0233">DNA recombination</keyword>
<comment type="caution">
    <text evidence="3">The sequence shown here is derived from an EMBL/GenBank/DDBJ whole genome shotgun (WGS) entry which is preliminary data.</text>
</comment>
<dbReference type="EMBL" id="MU154653">
    <property type="protein sequence ID" value="KAF9489984.1"/>
    <property type="molecule type" value="Genomic_DNA"/>
</dbReference>
<dbReference type="OrthoDB" id="164951at2759"/>
<proteinExistence type="predicted"/>
<dbReference type="Gene3D" id="1.10.443.10">
    <property type="entry name" value="Intergrase catalytic core"/>
    <property type="match status" value="1"/>
</dbReference>